<protein>
    <recommendedName>
        <fullName evidence="3">Hsp70-interacting protein N-terminal domain-containing protein</fullName>
    </recommendedName>
</protein>
<keyword evidence="5" id="KW-1185">Reference proteome</keyword>
<organism evidence="4 5">
    <name type="scientific">Sphenostylis stenocarpa</name>
    <dbReference type="NCBI Taxonomy" id="92480"/>
    <lineage>
        <taxon>Eukaryota</taxon>
        <taxon>Viridiplantae</taxon>
        <taxon>Streptophyta</taxon>
        <taxon>Embryophyta</taxon>
        <taxon>Tracheophyta</taxon>
        <taxon>Spermatophyta</taxon>
        <taxon>Magnoliopsida</taxon>
        <taxon>eudicotyledons</taxon>
        <taxon>Gunneridae</taxon>
        <taxon>Pentapetalae</taxon>
        <taxon>rosids</taxon>
        <taxon>fabids</taxon>
        <taxon>Fabales</taxon>
        <taxon>Fabaceae</taxon>
        <taxon>Papilionoideae</taxon>
        <taxon>50 kb inversion clade</taxon>
        <taxon>NPAAA clade</taxon>
        <taxon>indigoferoid/millettioid clade</taxon>
        <taxon>Phaseoleae</taxon>
        <taxon>Sphenostylis</taxon>
    </lineage>
</organism>
<dbReference type="Pfam" id="PF18253">
    <property type="entry name" value="HipN"/>
    <property type="match status" value="1"/>
</dbReference>
<dbReference type="EMBL" id="OY731400">
    <property type="protein sequence ID" value="CAJ1936578.1"/>
    <property type="molecule type" value="Genomic_DNA"/>
</dbReference>
<gene>
    <name evidence="4" type="ORF">AYBTSS11_LOCUS7552</name>
</gene>
<reference evidence="4" key="1">
    <citation type="submission" date="2023-10" db="EMBL/GenBank/DDBJ databases">
        <authorList>
            <person name="Domelevo Entfellner J.-B."/>
        </authorList>
    </citation>
    <scope>NUCLEOTIDE SEQUENCE</scope>
</reference>
<evidence type="ECO:0000313" key="5">
    <source>
        <dbReference type="Proteomes" id="UP001189624"/>
    </source>
</evidence>
<keyword evidence="2" id="KW-0802">TPR repeat</keyword>
<proteinExistence type="predicted"/>
<dbReference type="CDD" id="cd14438">
    <property type="entry name" value="Hip_N"/>
    <property type="match status" value="1"/>
</dbReference>
<dbReference type="GO" id="GO:0046983">
    <property type="term" value="F:protein dimerization activity"/>
    <property type="evidence" value="ECO:0007669"/>
    <property type="project" value="InterPro"/>
</dbReference>
<dbReference type="Gene3D" id="6.10.250.3420">
    <property type="match status" value="1"/>
</dbReference>
<sequence length="140" mass="15447">MVGCNVSSVACISSFIIAKKVVVNVIATLVRMGDLCPKPTLINSSSFASDWNPILKRAVFDRRKMEEGKLRELKQFIETCKSNPSLLHNPSLSFFKAYLLRFCFLPLSSLSPILTHSLTHSSSFLSASASVLASLPNQKR</sequence>
<feature type="domain" description="Hsp70-interacting protein N-terminal" evidence="3">
    <location>
        <begin position="69"/>
        <end position="100"/>
    </location>
</feature>
<evidence type="ECO:0000256" key="2">
    <source>
        <dbReference type="ARBA" id="ARBA00022803"/>
    </source>
</evidence>
<evidence type="ECO:0000313" key="4">
    <source>
        <dbReference type="EMBL" id="CAJ1936578.1"/>
    </source>
</evidence>
<dbReference type="Gramene" id="rna-AYBTSS11_LOCUS7552">
    <property type="protein sequence ID" value="CAJ1936578.1"/>
    <property type="gene ID" value="gene-AYBTSS11_LOCUS7552"/>
</dbReference>
<dbReference type="AlphaFoldDB" id="A0AA86VX43"/>
<dbReference type="InterPro" id="IPR034649">
    <property type="entry name" value="Hip_N"/>
</dbReference>
<dbReference type="Proteomes" id="UP001189624">
    <property type="component" value="Chromosome 3"/>
</dbReference>
<accession>A0AA86VX43</accession>
<evidence type="ECO:0000259" key="3">
    <source>
        <dbReference type="Pfam" id="PF18253"/>
    </source>
</evidence>
<name>A0AA86VX43_9FABA</name>
<dbReference type="FunFam" id="6.10.250.3420:FF:000001">
    <property type="entry name" value="Hsc70-interacting protein-like protein"/>
    <property type="match status" value="1"/>
</dbReference>
<keyword evidence="1" id="KW-0677">Repeat</keyword>
<evidence type="ECO:0000256" key="1">
    <source>
        <dbReference type="ARBA" id="ARBA00022737"/>
    </source>
</evidence>